<name>A0A2A3YPI5_9MICO</name>
<evidence type="ECO:0000313" key="3">
    <source>
        <dbReference type="Proteomes" id="UP000218598"/>
    </source>
</evidence>
<proteinExistence type="predicted"/>
<evidence type="ECO:0000256" key="1">
    <source>
        <dbReference type="SAM" id="Phobius"/>
    </source>
</evidence>
<feature type="transmembrane region" description="Helical" evidence="1">
    <location>
        <begin position="55"/>
        <end position="74"/>
    </location>
</feature>
<comment type="caution">
    <text evidence="2">The sequence shown here is derived from an EMBL/GenBank/DDBJ whole genome shotgun (WGS) entry which is preliminary data.</text>
</comment>
<keyword evidence="1" id="KW-0812">Transmembrane</keyword>
<keyword evidence="1" id="KW-0472">Membrane</keyword>
<keyword evidence="1" id="KW-1133">Transmembrane helix</keyword>
<feature type="transmembrane region" description="Helical" evidence="1">
    <location>
        <begin position="16"/>
        <end position="35"/>
    </location>
</feature>
<dbReference type="RefSeq" id="WP_096196169.1">
    <property type="nucleotide sequence ID" value="NZ_JBQQKT010000019.1"/>
</dbReference>
<feature type="transmembrane region" description="Helical" evidence="1">
    <location>
        <begin position="182"/>
        <end position="203"/>
    </location>
</feature>
<protein>
    <submittedName>
        <fullName evidence="2">Uncharacterized protein</fullName>
    </submittedName>
</protein>
<evidence type="ECO:0000313" key="2">
    <source>
        <dbReference type="EMBL" id="PCC41015.1"/>
    </source>
</evidence>
<reference evidence="2 3" key="1">
    <citation type="journal article" date="2017" name="Elife">
        <title>Extensive horizontal gene transfer in cheese-associated bacteria.</title>
        <authorList>
            <person name="Bonham K.S."/>
            <person name="Wolfe B.E."/>
            <person name="Dutton R.J."/>
        </authorList>
    </citation>
    <scope>NUCLEOTIDE SEQUENCE [LARGE SCALE GENOMIC DNA]</scope>
    <source>
        <strain evidence="2 3">341_9</strain>
    </source>
</reference>
<feature type="transmembrane region" description="Helical" evidence="1">
    <location>
        <begin position="95"/>
        <end position="119"/>
    </location>
</feature>
<dbReference type="EMBL" id="NRGR01000001">
    <property type="protein sequence ID" value="PCC41015.1"/>
    <property type="molecule type" value="Genomic_DNA"/>
</dbReference>
<dbReference type="AlphaFoldDB" id="A0A2A3YPI5"/>
<dbReference type="OrthoDB" id="4792659at2"/>
<keyword evidence="3" id="KW-1185">Reference proteome</keyword>
<feature type="transmembrane region" description="Helical" evidence="1">
    <location>
        <begin position="232"/>
        <end position="254"/>
    </location>
</feature>
<sequence>MINQLRADLYVMRHSATAALCLLTATIAAILYTWLQHSLAVGGLSATSAQGVQGLSDILLVSLLGPLLFGVVVSQPFETRSVHDALLASGRVSFVASKTVIASLLVTGLSVPYGLAVLVGRATGAEFAPAIPTTFSQLLSAGGDLTGAEVGTILAVTITGALLMAAKLSVCLPLAIWLKRPLVVMAIGFVWSFVADLVATAAADIGGLDALVRLTPLAAEHLPGPESTGGELWSTVAVSVVFIVLMGAVAWAIFRRADVK</sequence>
<organism evidence="2 3">
    <name type="scientific">Brachybacterium alimentarium</name>
    <dbReference type="NCBI Taxonomy" id="47845"/>
    <lineage>
        <taxon>Bacteria</taxon>
        <taxon>Bacillati</taxon>
        <taxon>Actinomycetota</taxon>
        <taxon>Actinomycetes</taxon>
        <taxon>Micrococcales</taxon>
        <taxon>Dermabacteraceae</taxon>
        <taxon>Brachybacterium</taxon>
    </lineage>
</organism>
<dbReference type="Proteomes" id="UP000218598">
    <property type="component" value="Unassembled WGS sequence"/>
</dbReference>
<accession>A0A2A3YPI5</accession>
<gene>
    <name evidence="2" type="ORF">CIK66_00105</name>
</gene>
<feature type="transmembrane region" description="Helical" evidence="1">
    <location>
        <begin position="153"/>
        <end position="175"/>
    </location>
</feature>